<dbReference type="GO" id="GO:0005524">
    <property type="term" value="F:ATP binding"/>
    <property type="evidence" value="ECO:0007669"/>
    <property type="project" value="UniProtKB-KW"/>
</dbReference>
<dbReference type="SUPFAM" id="SSF52540">
    <property type="entry name" value="P-loop containing nucleoside triphosphate hydrolases"/>
    <property type="match status" value="2"/>
</dbReference>
<dbReference type="InterPro" id="IPR050095">
    <property type="entry name" value="ECF_ABC_transporter_ATP-bd"/>
</dbReference>
<dbReference type="PROSITE" id="PS50893">
    <property type="entry name" value="ABC_TRANSPORTER_2"/>
    <property type="match status" value="2"/>
</dbReference>
<dbReference type="InterPro" id="IPR017871">
    <property type="entry name" value="ABC_transporter-like_CS"/>
</dbReference>
<sequence>MSNRPQVRETGNLRPLELATGAVMAGFTVALSVIATVIPMASALNLVAAVPMGIVAQRFRVRAVMTAGVSATAVAFVAAGSGSAAAVALSALLGGIIGTVKRRGLGFVSALLSSLVIGPALALFSIVLLLVLAPLRTLLLTSLENTALGVAAILKRAPTLVGAAEWIENSIGSIIDYWWLWIGVSIISGIVLSTVVSYFVLGAVLDRLAALPSADPLQTAPDDRPIDPLPVTFDHVGFAYPGASTPALVDVNFTVRRGEFVTVVGHNGSGKSTLTRLLAGRAPTVGTLTRPGSAGLGRHGGTAVVLQRPESQILGTRVADDVVWGLPPESHPDVDALLAEVGLAGMGMRETSGLSGGEMQRLAVAAALARRPALLIADEATAMVDQAGREELVSLLAELPRRHPMAVVLVTHHHADTRNADRVIQLQRGRQIDHQPGWMTSTFAGPPSAPWPPSTRTVLQLTDVTHTYNDRTPWSRRALSDVNLTIGDGDGLLVLGGNGSGKSTLAWIMAGLIAPSRGTAVFDGKPVSRQLGTVGLTFQHSRLQLQRRTVAEDIEAAGGPEIGSVQVSWALDAVGLDRHIAGRSIDELSGGQMRRVVLAGLLVRQPRVLILDEPLAGLDPPGRHEILNVLRWIRRNGTAVVVISHDVDGMDAVCSRTIRLSQGRILDPAASSALEGSTT</sequence>
<dbReference type="AlphaFoldDB" id="A0A2A5J819"/>
<dbReference type="GO" id="GO:0042626">
    <property type="term" value="F:ATPase-coupled transmembrane transporter activity"/>
    <property type="evidence" value="ECO:0007669"/>
    <property type="project" value="TreeGrafter"/>
</dbReference>
<dbReference type="PROSITE" id="PS00211">
    <property type="entry name" value="ABC_TRANSPORTER_1"/>
    <property type="match status" value="2"/>
</dbReference>
<evidence type="ECO:0000256" key="3">
    <source>
        <dbReference type="ARBA" id="ARBA00022741"/>
    </source>
</evidence>
<dbReference type="CDD" id="cd03225">
    <property type="entry name" value="ABC_cobalt_CbiO_domain1"/>
    <property type="match status" value="2"/>
</dbReference>
<dbReference type="PANTHER" id="PTHR43553:SF24">
    <property type="entry name" value="ENERGY-COUPLING FACTOR TRANSPORTER ATP-BINDING PROTEIN ECFA1"/>
    <property type="match status" value="1"/>
</dbReference>
<keyword evidence="3" id="KW-0547">Nucleotide-binding</keyword>
<evidence type="ECO:0000256" key="1">
    <source>
        <dbReference type="ARBA" id="ARBA00005417"/>
    </source>
</evidence>
<gene>
    <name evidence="7" type="ORF">CHR55_18625</name>
</gene>
<evidence type="ECO:0000313" key="7">
    <source>
        <dbReference type="EMBL" id="PCK25768.1"/>
    </source>
</evidence>
<dbReference type="RefSeq" id="WP_099697894.1">
    <property type="nucleotide sequence ID" value="NZ_NOVD01000013.1"/>
</dbReference>
<dbReference type="InterPro" id="IPR015856">
    <property type="entry name" value="ABC_transpr_CbiO/EcfA_su"/>
</dbReference>
<dbReference type="SMART" id="SM00382">
    <property type="entry name" value="AAA"/>
    <property type="match status" value="2"/>
</dbReference>
<dbReference type="Pfam" id="PF00005">
    <property type="entry name" value="ABC_tran"/>
    <property type="match status" value="2"/>
</dbReference>
<comment type="caution">
    <text evidence="7">The sequence shown here is derived from an EMBL/GenBank/DDBJ whole genome shotgun (WGS) entry which is preliminary data.</text>
</comment>
<dbReference type="GO" id="GO:0043190">
    <property type="term" value="C:ATP-binding cassette (ABC) transporter complex"/>
    <property type="evidence" value="ECO:0007669"/>
    <property type="project" value="TreeGrafter"/>
</dbReference>
<feature type="transmembrane region" description="Helical" evidence="5">
    <location>
        <begin position="178"/>
        <end position="201"/>
    </location>
</feature>
<dbReference type="Gene3D" id="3.40.50.300">
    <property type="entry name" value="P-loop containing nucleotide triphosphate hydrolases"/>
    <property type="match status" value="2"/>
</dbReference>
<dbReference type="EMBL" id="NOVD01000013">
    <property type="protein sequence ID" value="PCK25768.1"/>
    <property type="molecule type" value="Genomic_DNA"/>
</dbReference>
<keyword evidence="4" id="KW-0067">ATP-binding</keyword>
<feature type="domain" description="ABC transporter" evidence="6">
    <location>
        <begin position="459"/>
        <end position="678"/>
    </location>
</feature>
<dbReference type="Proteomes" id="UP000230886">
    <property type="component" value="Unassembled WGS sequence"/>
</dbReference>
<feature type="transmembrane region" description="Helical" evidence="5">
    <location>
        <begin position="20"/>
        <end position="47"/>
    </location>
</feature>
<feature type="domain" description="ABC transporter" evidence="6">
    <location>
        <begin position="231"/>
        <end position="453"/>
    </location>
</feature>
<keyword evidence="2" id="KW-0813">Transport</keyword>
<accession>A0A2A5J819</accession>
<evidence type="ECO:0000313" key="8">
    <source>
        <dbReference type="Proteomes" id="UP000230886"/>
    </source>
</evidence>
<dbReference type="PANTHER" id="PTHR43553">
    <property type="entry name" value="HEAVY METAL TRANSPORTER"/>
    <property type="match status" value="1"/>
</dbReference>
<dbReference type="InterPro" id="IPR003439">
    <property type="entry name" value="ABC_transporter-like_ATP-bd"/>
</dbReference>
<keyword evidence="5" id="KW-0812">Transmembrane</keyword>
<dbReference type="InterPro" id="IPR027417">
    <property type="entry name" value="P-loop_NTPase"/>
</dbReference>
<dbReference type="InterPro" id="IPR003593">
    <property type="entry name" value="AAA+_ATPase"/>
</dbReference>
<evidence type="ECO:0000256" key="2">
    <source>
        <dbReference type="ARBA" id="ARBA00022448"/>
    </source>
</evidence>
<keyword evidence="5" id="KW-1133">Transmembrane helix</keyword>
<evidence type="ECO:0000256" key="4">
    <source>
        <dbReference type="ARBA" id="ARBA00022840"/>
    </source>
</evidence>
<keyword evidence="5" id="KW-0472">Membrane</keyword>
<proteinExistence type="inferred from homology"/>
<evidence type="ECO:0000259" key="6">
    <source>
        <dbReference type="PROSITE" id="PS50893"/>
    </source>
</evidence>
<organism evidence="7 8">
    <name type="scientific">Rhodococcus qingshengii</name>
    <dbReference type="NCBI Taxonomy" id="334542"/>
    <lineage>
        <taxon>Bacteria</taxon>
        <taxon>Bacillati</taxon>
        <taxon>Actinomycetota</taxon>
        <taxon>Actinomycetes</taxon>
        <taxon>Mycobacteriales</taxon>
        <taxon>Nocardiaceae</taxon>
        <taxon>Rhodococcus</taxon>
        <taxon>Rhodococcus erythropolis group</taxon>
    </lineage>
</organism>
<feature type="transmembrane region" description="Helical" evidence="5">
    <location>
        <begin position="84"/>
        <end position="100"/>
    </location>
</feature>
<evidence type="ECO:0000256" key="5">
    <source>
        <dbReference type="SAM" id="Phobius"/>
    </source>
</evidence>
<feature type="transmembrane region" description="Helical" evidence="5">
    <location>
        <begin position="107"/>
        <end position="133"/>
    </location>
</feature>
<protein>
    <submittedName>
        <fullName evidence="7">ABC transporter</fullName>
    </submittedName>
</protein>
<dbReference type="GO" id="GO:0016887">
    <property type="term" value="F:ATP hydrolysis activity"/>
    <property type="evidence" value="ECO:0007669"/>
    <property type="project" value="InterPro"/>
</dbReference>
<reference evidence="7 8" key="1">
    <citation type="submission" date="2017-07" db="EMBL/GenBank/DDBJ databases">
        <title>Draft sequence of Rhodococcus enclensis 23b-28.</title>
        <authorList>
            <person name="Besaury L."/>
            <person name="Sancelme M."/>
            <person name="Amato P."/>
            <person name="Lallement A."/>
            <person name="Delort A.-M."/>
        </authorList>
    </citation>
    <scope>NUCLEOTIDE SEQUENCE [LARGE SCALE GENOMIC DNA]</scope>
    <source>
        <strain evidence="7 8">23b-28</strain>
    </source>
</reference>
<comment type="similarity">
    <text evidence="1">Belongs to the ABC transporter superfamily.</text>
</comment>
<name>A0A2A5J819_RHOSG</name>